<dbReference type="SMART" id="SM00225">
    <property type="entry name" value="BTB"/>
    <property type="match status" value="1"/>
</dbReference>
<dbReference type="PROSITE" id="PS00028">
    <property type="entry name" value="ZINC_FINGER_C2H2_1"/>
    <property type="match status" value="2"/>
</dbReference>
<evidence type="ECO:0000256" key="8">
    <source>
        <dbReference type="ARBA" id="ARBA00023163"/>
    </source>
</evidence>
<comment type="subcellular location">
    <subcellularLocation>
        <location evidence="1">Nucleus</location>
    </subcellularLocation>
</comment>
<dbReference type="Pfam" id="PF00651">
    <property type="entry name" value="BTB"/>
    <property type="match status" value="1"/>
</dbReference>
<name>A0A6P8GKS4_CLUHA</name>
<keyword evidence="7" id="KW-0238">DNA-binding</keyword>
<keyword evidence="8" id="KW-0804">Transcription</keyword>
<sequence length="677" mass="75126">MLTCFGGHSQIPRARYGKGISRWSCKNTCGNITASASNQTEQHSILKYRWNFKVPSEPLTDCKHAVALLKGLNLQRECGQFCDCVVQLHVSPRRLFLAHKSVLAASSPVLASLLTSHGALLDLQFPSLSPETMDYLLDFIYTGKLPPQDQEDSVLSVAVALQMQELQYALTFRRSAPSESLNSQNKSDRNWTFPEQQHEERIPLSPSYPGGSEKPLPSCLSCEAVPVIRHASACGKLSHMEKSSTPNYDLSVAFDLHGRESENSQSVDLSSYKHKLGDHKFQNIARNDDILNEPASKRVKVASHVLHSDHVLCHQTESPKDFADELLESRNAAVVKTSVTVSPKTVFVSAQIRQAKHKDEDLSPHPETSRDLTLSDASRDSCHGHLHSNKAYEHSDDASNQFRLAENEHNMPHASLEFSNISANIPVDSHSEQGHHNVLCHLQSEDDTQYAVHIAVSRENSSQDIDMQTCRASSDSKSWFDSVRSYAQGPVVSGHSITADTPAVRELARGDHSSTSERSSSDREDDGDLFSPQNYGVHTYQGQVRYHCLRGEPQQVTGSSDSDEDGLYMIPTETAGSKQCSTPGIPLSEASTSEPSVGLFNLSKAHQNLVVQPYQCTMCDRAFSQRGSLNRHMRSHLGVRPYACPQCPMTFSRQYRVTEHMRVHQRGCEDLQRAGPT</sequence>
<feature type="domain" description="BTB" evidence="12">
    <location>
        <begin position="82"/>
        <end position="149"/>
    </location>
</feature>
<dbReference type="InterPro" id="IPR000210">
    <property type="entry name" value="BTB/POZ_dom"/>
</dbReference>
<feature type="region of interest" description="Disordered" evidence="11">
    <location>
        <begin position="492"/>
        <end position="534"/>
    </location>
</feature>
<evidence type="ECO:0000256" key="2">
    <source>
        <dbReference type="ARBA" id="ARBA00022723"/>
    </source>
</evidence>
<dbReference type="GO" id="GO:0003677">
    <property type="term" value="F:DNA binding"/>
    <property type="evidence" value="ECO:0007669"/>
    <property type="project" value="UniProtKB-KW"/>
</dbReference>
<dbReference type="SMART" id="SM00355">
    <property type="entry name" value="ZnF_C2H2"/>
    <property type="match status" value="2"/>
</dbReference>
<feature type="domain" description="C2H2-type" evidence="13">
    <location>
        <begin position="614"/>
        <end position="641"/>
    </location>
</feature>
<dbReference type="AlphaFoldDB" id="A0A6P8GKS4"/>
<gene>
    <name evidence="15" type="primary">LOC116223337</name>
</gene>
<evidence type="ECO:0000313" key="14">
    <source>
        <dbReference type="Proteomes" id="UP000515152"/>
    </source>
</evidence>
<organism evidence="14 15">
    <name type="scientific">Clupea harengus</name>
    <name type="common">Atlantic herring</name>
    <dbReference type="NCBI Taxonomy" id="7950"/>
    <lineage>
        <taxon>Eukaryota</taxon>
        <taxon>Metazoa</taxon>
        <taxon>Chordata</taxon>
        <taxon>Craniata</taxon>
        <taxon>Vertebrata</taxon>
        <taxon>Euteleostomi</taxon>
        <taxon>Actinopterygii</taxon>
        <taxon>Neopterygii</taxon>
        <taxon>Teleostei</taxon>
        <taxon>Clupei</taxon>
        <taxon>Clupeiformes</taxon>
        <taxon>Clupeoidei</taxon>
        <taxon>Clupeidae</taxon>
        <taxon>Clupea</taxon>
    </lineage>
</organism>
<dbReference type="GO" id="GO:0008270">
    <property type="term" value="F:zinc ion binding"/>
    <property type="evidence" value="ECO:0007669"/>
    <property type="project" value="UniProtKB-KW"/>
</dbReference>
<feature type="compositionally biased region" description="Basic and acidic residues" evidence="11">
    <location>
        <begin position="357"/>
        <end position="370"/>
    </location>
</feature>
<dbReference type="GO" id="GO:0005634">
    <property type="term" value="C:nucleus"/>
    <property type="evidence" value="ECO:0007669"/>
    <property type="project" value="UniProtKB-SubCell"/>
</dbReference>
<keyword evidence="4 10" id="KW-0863">Zinc-finger</keyword>
<dbReference type="PROSITE" id="PS50157">
    <property type="entry name" value="ZINC_FINGER_C2H2_2"/>
    <property type="match status" value="2"/>
</dbReference>
<keyword evidence="6" id="KW-0805">Transcription regulation</keyword>
<keyword evidence="5" id="KW-0862">Zinc</keyword>
<dbReference type="FunFam" id="3.30.160.60:FF:000325">
    <property type="entry name" value="ZFP90 zinc finger protein"/>
    <property type="match status" value="1"/>
</dbReference>
<dbReference type="PROSITE" id="PS50097">
    <property type="entry name" value="BTB"/>
    <property type="match status" value="1"/>
</dbReference>
<evidence type="ECO:0000256" key="3">
    <source>
        <dbReference type="ARBA" id="ARBA00022737"/>
    </source>
</evidence>
<evidence type="ECO:0000259" key="13">
    <source>
        <dbReference type="PROSITE" id="PS50157"/>
    </source>
</evidence>
<evidence type="ECO:0000256" key="1">
    <source>
        <dbReference type="ARBA" id="ARBA00004123"/>
    </source>
</evidence>
<feature type="domain" description="C2H2-type" evidence="13">
    <location>
        <begin position="642"/>
        <end position="664"/>
    </location>
</feature>
<dbReference type="InterPro" id="IPR036236">
    <property type="entry name" value="Znf_C2H2_sf"/>
</dbReference>
<dbReference type="Pfam" id="PF00096">
    <property type="entry name" value="zf-C2H2"/>
    <property type="match status" value="2"/>
</dbReference>
<evidence type="ECO:0000256" key="10">
    <source>
        <dbReference type="PROSITE-ProRule" id="PRU00042"/>
    </source>
</evidence>
<reference evidence="15" key="1">
    <citation type="submission" date="2025-08" db="UniProtKB">
        <authorList>
            <consortium name="RefSeq"/>
        </authorList>
    </citation>
    <scope>IDENTIFICATION</scope>
</reference>
<dbReference type="InterPro" id="IPR013087">
    <property type="entry name" value="Znf_C2H2_type"/>
</dbReference>
<feature type="region of interest" description="Disordered" evidence="11">
    <location>
        <begin position="354"/>
        <end position="397"/>
    </location>
</feature>
<dbReference type="RefSeq" id="XP_031435455.1">
    <property type="nucleotide sequence ID" value="XM_031579595.2"/>
</dbReference>
<evidence type="ECO:0000313" key="15">
    <source>
        <dbReference type="RefSeq" id="XP_031435455.1"/>
    </source>
</evidence>
<feature type="region of interest" description="Disordered" evidence="11">
    <location>
        <begin position="179"/>
        <end position="210"/>
    </location>
</feature>
<keyword evidence="2" id="KW-0479">Metal-binding</keyword>
<accession>A0A6P8GKS4</accession>
<dbReference type="SUPFAM" id="SSF57667">
    <property type="entry name" value="beta-beta-alpha zinc fingers"/>
    <property type="match status" value="1"/>
</dbReference>
<evidence type="ECO:0000256" key="9">
    <source>
        <dbReference type="ARBA" id="ARBA00023242"/>
    </source>
</evidence>
<dbReference type="GeneID" id="116223337"/>
<evidence type="ECO:0000256" key="6">
    <source>
        <dbReference type="ARBA" id="ARBA00023015"/>
    </source>
</evidence>
<feature type="compositionally biased region" description="Basic and acidic residues" evidence="11">
    <location>
        <begin position="506"/>
        <end position="522"/>
    </location>
</feature>
<evidence type="ECO:0000256" key="5">
    <source>
        <dbReference type="ARBA" id="ARBA00022833"/>
    </source>
</evidence>
<keyword evidence="14" id="KW-1185">Reference proteome</keyword>
<dbReference type="Gene3D" id="3.30.710.10">
    <property type="entry name" value="Potassium Channel Kv1.1, Chain A"/>
    <property type="match status" value="1"/>
</dbReference>
<dbReference type="GO" id="GO:0000981">
    <property type="term" value="F:DNA-binding transcription factor activity, RNA polymerase II-specific"/>
    <property type="evidence" value="ECO:0007669"/>
    <property type="project" value="TreeGrafter"/>
</dbReference>
<dbReference type="PANTHER" id="PTHR24394">
    <property type="entry name" value="ZINC FINGER PROTEIN"/>
    <property type="match status" value="1"/>
</dbReference>
<dbReference type="Proteomes" id="UP000515152">
    <property type="component" value="Chromosome 13"/>
</dbReference>
<evidence type="ECO:0000256" key="11">
    <source>
        <dbReference type="SAM" id="MobiDB-lite"/>
    </source>
</evidence>
<protein>
    <submittedName>
        <fullName evidence="15">Uncharacterized protein LOC116223337</fullName>
    </submittedName>
</protein>
<dbReference type="FunFam" id="3.30.160.60:FF:000446">
    <property type="entry name" value="Zinc finger protein"/>
    <property type="match status" value="1"/>
</dbReference>
<keyword evidence="9" id="KW-0539">Nucleus</keyword>
<keyword evidence="3" id="KW-0677">Repeat</keyword>
<dbReference type="KEGG" id="char:116223337"/>
<dbReference type="Gene3D" id="3.30.160.60">
    <property type="entry name" value="Classic Zinc Finger"/>
    <property type="match status" value="2"/>
</dbReference>
<proteinExistence type="predicted"/>
<evidence type="ECO:0000259" key="12">
    <source>
        <dbReference type="PROSITE" id="PS50097"/>
    </source>
</evidence>
<dbReference type="SUPFAM" id="SSF54695">
    <property type="entry name" value="POZ domain"/>
    <property type="match status" value="1"/>
</dbReference>
<evidence type="ECO:0000256" key="4">
    <source>
        <dbReference type="ARBA" id="ARBA00022771"/>
    </source>
</evidence>
<dbReference type="OrthoDB" id="3437960at2759"/>
<dbReference type="InterPro" id="IPR011333">
    <property type="entry name" value="SKP1/BTB/POZ_sf"/>
</dbReference>
<evidence type="ECO:0000256" key="7">
    <source>
        <dbReference type="ARBA" id="ARBA00023125"/>
    </source>
</evidence>
<dbReference type="PANTHER" id="PTHR24394:SF29">
    <property type="entry name" value="MYONEURIN"/>
    <property type="match status" value="1"/>
</dbReference>